<keyword evidence="4 6" id="KW-0067">ATP-binding</keyword>
<feature type="region of interest" description="Disordered" evidence="7">
    <location>
        <begin position="1"/>
        <end position="27"/>
    </location>
</feature>
<dbReference type="InterPro" id="IPR005481">
    <property type="entry name" value="BC-like_N"/>
</dbReference>
<dbReference type="PROSITE" id="PS50975">
    <property type="entry name" value="ATP_GRASP"/>
    <property type="match status" value="1"/>
</dbReference>
<protein>
    <recommendedName>
        <fullName evidence="13">Acetyl-CoA carboxylase</fullName>
    </recommendedName>
</protein>
<dbReference type="Pfam" id="PF00289">
    <property type="entry name" value="Biotin_carb_N"/>
    <property type="match status" value="1"/>
</dbReference>
<feature type="domain" description="Biotin carboxylation" evidence="9">
    <location>
        <begin position="107"/>
        <end position="894"/>
    </location>
</feature>
<evidence type="ECO:0000256" key="3">
    <source>
        <dbReference type="ARBA" id="ARBA00022741"/>
    </source>
</evidence>
<dbReference type="GO" id="GO:0005524">
    <property type="term" value="F:ATP binding"/>
    <property type="evidence" value="ECO:0007669"/>
    <property type="project" value="UniProtKB-UniRule"/>
</dbReference>
<dbReference type="PROSITE" id="PS50979">
    <property type="entry name" value="BC"/>
    <property type="match status" value="1"/>
</dbReference>
<evidence type="ECO:0000313" key="11">
    <source>
        <dbReference type="EMBL" id="CAF3873354.1"/>
    </source>
</evidence>
<dbReference type="InterPro" id="IPR011764">
    <property type="entry name" value="Biotin_carboxylation_dom"/>
</dbReference>
<dbReference type="GO" id="GO:0003989">
    <property type="term" value="F:acetyl-CoA carboxylase activity"/>
    <property type="evidence" value="ECO:0007669"/>
    <property type="project" value="InterPro"/>
</dbReference>
<dbReference type="Gene3D" id="3.90.1770.10">
    <property type="entry name" value="PreATP-grasp domain"/>
    <property type="match status" value="1"/>
</dbReference>
<dbReference type="Gene3D" id="3.40.50.20">
    <property type="match status" value="1"/>
</dbReference>
<evidence type="ECO:0000313" key="10">
    <source>
        <dbReference type="EMBL" id="CAF1393991.1"/>
    </source>
</evidence>
<evidence type="ECO:0008006" key="13">
    <source>
        <dbReference type="Google" id="ProtNLM"/>
    </source>
</evidence>
<dbReference type="InterPro" id="IPR011761">
    <property type="entry name" value="ATP-grasp"/>
</dbReference>
<dbReference type="Proteomes" id="UP000663874">
    <property type="component" value="Unassembled WGS sequence"/>
</dbReference>
<dbReference type="Pfam" id="PF02786">
    <property type="entry name" value="CPSase_L_D2"/>
    <property type="match status" value="1"/>
</dbReference>
<reference evidence="10" key="1">
    <citation type="submission" date="2021-02" db="EMBL/GenBank/DDBJ databases">
        <authorList>
            <person name="Nowell W R."/>
        </authorList>
    </citation>
    <scope>NUCLEOTIDE SEQUENCE</scope>
</reference>
<feature type="region of interest" description="Disordered" evidence="7">
    <location>
        <begin position="485"/>
        <end position="528"/>
    </location>
</feature>
<dbReference type="PROSITE" id="PS00867">
    <property type="entry name" value="CPSASE_2"/>
    <property type="match status" value="1"/>
</dbReference>
<dbReference type="InterPro" id="IPR049076">
    <property type="entry name" value="ACCA"/>
</dbReference>
<dbReference type="InterPro" id="IPR013815">
    <property type="entry name" value="ATP_grasp_subdomain_1"/>
</dbReference>
<proteinExistence type="predicted"/>
<dbReference type="PANTHER" id="PTHR45728">
    <property type="entry name" value="ACETYL-COA CARBOXYLASE, ISOFORM A"/>
    <property type="match status" value="1"/>
</dbReference>
<evidence type="ECO:0000313" key="12">
    <source>
        <dbReference type="Proteomes" id="UP000663889"/>
    </source>
</evidence>
<comment type="caution">
    <text evidence="10">The sequence shown here is derived from an EMBL/GenBank/DDBJ whole genome shotgun (WGS) entry which is preliminary data.</text>
</comment>
<evidence type="ECO:0000256" key="2">
    <source>
        <dbReference type="ARBA" id="ARBA00022598"/>
    </source>
</evidence>
<name>A0A815KD04_9BILA</name>
<keyword evidence="3 6" id="KW-0547">Nucleotide-binding</keyword>
<dbReference type="GO" id="GO:0006633">
    <property type="term" value="P:fatty acid biosynthetic process"/>
    <property type="evidence" value="ECO:0007669"/>
    <property type="project" value="TreeGrafter"/>
</dbReference>
<dbReference type="FunFam" id="3.30.1490.20:FF:000003">
    <property type="entry name" value="acetyl-CoA carboxylase isoform X1"/>
    <property type="match status" value="1"/>
</dbReference>
<dbReference type="InterPro" id="IPR005479">
    <property type="entry name" value="CPAse_ATP-bd"/>
</dbReference>
<dbReference type="GO" id="GO:0046872">
    <property type="term" value="F:metal ion binding"/>
    <property type="evidence" value="ECO:0007669"/>
    <property type="project" value="InterPro"/>
</dbReference>
<sequence length="894" mass="102041">MDSGSEEKKSSSKPTEQTSKGEFDIDDSQYIDNTNNLLDETPEFLLSFANNSSLSSVDSINDVTLHSKTLSYNLRTTSRLTTESISLQPTNMTTLQELCHFLGGSHVINKILIVNNGIAAATYMRLIRQWSYEMFQQEKTIKFVVMITPEDRKANAEYIQYADEYVDVVDGPSHMNYSNCEFILEIAKQFCVQAVWTGWNHPLENPKLSELLRQHGIIFIGPSEKTMLLLGDKITSTIIAQNLDLPTLLWSGSNLKVEWNEKDLENINIPIDIYEKACVIDAKEGVEIASRIGFPVMIKASKGSGKKGIQTATNHHNFQHYFQQIKKDIPNSPILVMKCVDNCQRLEIQIIADQNGHIISLFNHNYSIQQRHEKSIEETSRIFPPPKILEQMKKGAVRLAKLIGYVGVGTIEYLYNSNNETFFFLEINLRLQMEHSFIEMNTNINLPACQIQIGMGIDLHRIKDIRLLYGKDSFGQTSIDFETSHIKSQSSDEGTPVHTSNEYSDKNYQTSSSTIQKSKLYSQSSDSRKFDDTEYEHIILHDETPEIIQNNQQASSETSRKFHLNFYQVLIHDYFPENERKSIRERFNESKQFLANFLSSNQRCVQAWSNIVNGAYERITINSTLLEQTEIFFRPSTMSTRTLEKLISNNVIITIVHPTAKVDPSVLDPNRTKEYATTTQFEKKAAICINPMVFDLDTTSYGSPISAEASKFFLAILLMHEITHAVRYCSPTKKVTPQLPFFRTYADPDKYDAGNALEHELFGGELHINRDSASTHVKLFIIGSNNRYIKLSPSDINDCLTSYSLASLLSLVHRSALKRKHNDGNKKLHMNYFEPFNNEKNEDNQELIPLLNYHTTVVCETEDTSDPDDEYQSLLDYHPEINTSLNQSDVDPLL</sequence>
<evidence type="ECO:0000259" key="8">
    <source>
        <dbReference type="PROSITE" id="PS50975"/>
    </source>
</evidence>
<dbReference type="InterPro" id="IPR016185">
    <property type="entry name" value="PreATP-grasp_dom_sf"/>
</dbReference>
<dbReference type="SUPFAM" id="SSF52440">
    <property type="entry name" value="PreATP-grasp domain"/>
    <property type="match status" value="1"/>
</dbReference>
<comment type="cofactor">
    <cofactor evidence="1">
        <name>biotin</name>
        <dbReference type="ChEBI" id="CHEBI:57586"/>
    </cofactor>
</comment>
<dbReference type="Proteomes" id="UP000663889">
    <property type="component" value="Unassembled WGS sequence"/>
</dbReference>
<feature type="compositionally biased region" description="Polar residues" evidence="7">
    <location>
        <begin position="485"/>
        <end position="525"/>
    </location>
</feature>
<accession>A0A815KD04</accession>
<evidence type="ECO:0000256" key="5">
    <source>
        <dbReference type="ARBA" id="ARBA00023267"/>
    </source>
</evidence>
<dbReference type="GO" id="GO:0005739">
    <property type="term" value="C:mitochondrion"/>
    <property type="evidence" value="ECO:0007669"/>
    <property type="project" value="TreeGrafter"/>
</dbReference>
<feature type="domain" description="ATP-grasp" evidence="8">
    <location>
        <begin position="261"/>
        <end position="455"/>
    </location>
</feature>
<dbReference type="AlphaFoldDB" id="A0A815KD04"/>
<evidence type="ECO:0000259" key="9">
    <source>
        <dbReference type="PROSITE" id="PS50979"/>
    </source>
</evidence>
<dbReference type="EMBL" id="CAJNOU010003499">
    <property type="protein sequence ID" value="CAF1393991.1"/>
    <property type="molecule type" value="Genomic_DNA"/>
</dbReference>
<keyword evidence="5" id="KW-0092">Biotin</keyword>
<dbReference type="SUPFAM" id="SSF56059">
    <property type="entry name" value="Glutathione synthetase ATP-binding domain-like"/>
    <property type="match status" value="1"/>
</dbReference>
<evidence type="ECO:0000256" key="1">
    <source>
        <dbReference type="ARBA" id="ARBA00001953"/>
    </source>
</evidence>
<organism evidence="10 12">
    <name type="scientific">Rotaria sordida</name>
    <dbReference type="NCBI Taxonomy" id="392033"/>
    <lineage>
        <taxon>Eukaryota</taxon>
        <taxon>Metazoa</taxon>
        <taxon>Spiralia</taxon>
        <taxon>Gnathifera</taxon>
        <taxon>Rotifera</taxon>
        <taxon>Eurotatoria</taxon>
        <taxon>Bdelloidea</taxon>
        <taxon>Philodinida</taxon>
        <taxon>Philodinidae</taxon>
        <taxon>Rotaria</taxon>
    </lineage>
</organism>
<evidence type="ECO:0000256" key="6">
    <source>
        <dbReference type="PROSITE-ProRule" id="PRU00409"/>
    </source>
</evidence>
<dbReference type="Gene3D" id="3.30.1490.20">
    <property type="entry name" value="ATP-grasp fold, A domain"/>
    <property type="match status" value="1"/>
</dbReference>
<evidence type="ECO:0000256" key="7">
    <source>
        <dbReference type="SAM" id="MobiDB-lite"/>
    </source>
</evidence>
<evidence type="ECO:0000256" key="4">
    <source>
        <dbReference type="ARBA" id="ARBA00022840"/>
    </source>
</evidence>
<dbReference type="EMBL" id="CAJOBE010003318">
    <property type="protein sequence ID" value="CAF3873354.1"/>
    <property type="molecule type" value="Genomic_DNA"/>
</dbReference>
<dbReference type="Gene3D" id="3.30.470.20">
    <property type="entry name" value="ATP-grasp fold, B domain"/>
    <property type="match status" value="1"/>
</dbReference>
<keyword evidence="2" id="KW-0436">Ligase</keyword>
<feature type="compositionally biased region" description="Basic and acidic residues" evidence="7">
    <location>
        <begin position="1"/>
        <end position="10"/>
    </location>
</feature>
<dbReference type="PANTHER" id="PTHR45728:SF3">
    <property type="entry name" value="ACETYL-COA CARBOXYLASE"/>
    <property type="match status" value="1"/>
</dbReference>
<gene>
    <name evidence="11" type="ORF">FNK824_LOCUS19137</name>
    <name evidence="10" type="ORF">SEV965_LOCUS31086</name>
</gene>